<dbReference type="Proteomes" id="UP001497497">
    <property type="component" value="Unassembled WGS sequence"/>
</dbReference>
<reference evidence="7 8" key="1">
    <citation type="submission" date="2024-04" db="EMBL/GenBank/DDBJ databases">
        <authorList>
            <consortium name="Genoscope - CEA"/>
            <person name="William W."/>
        </authorList>
    </citation>
    <scope>NUCLEOTIDE SEQUENCE [LARGE SCALE GENOMIC DNA]</scope>
</reference>
<keyword evidence="4" id="KW-0418">Kinase</keyword>
<dbReference type="Pfam" id="PF01636">
    <property type="entry name" value="APH"/>
    <property type="match status" value="1"/>
</dbReference>
<dbReference type="AlphaFoldDB" id="A0AAV2IIT5"/>
<keyword evidence="8" id="KW-1185">Reference proteome</keyword>
<dbReference type="InterPro" id="IPR002575">
    <property type="entry name" value="Aminoglycoside_PTrfase"/>
</dbReference>
<sequence>MDGELTAKVKNSIQLNLKDDNLATLAKDESPIIEPIDGGYLNHVCKVKSSSGSESCILKLYLNHVKVLGPEVAIETSRCQREFDASDYFRSLVPNCSPQPYYCDSTNNILCLQDLTSHRVWSEVLLKSCDLHIGAKIADILVTLHSSSHKGKLSEDDFNQLKEKFSPFPQQVAFLCGSHFEKPFLDSHRGNKPRDEAVRAKMDELIQDEVVTKATELVKEWMSVDSGDCCIHGDLHAGSLMFDGAGGDIKVIDAECARIGPPAFDVALLICNYVLLYHYHQELSHDEAGPGRPDHAQLMADTLDVICITLSRYMEGMSRALKDKFDKHQVWRQILLLLGVEIIAWISGPPSFDCLDDHPKAQLNCLNTALRILHKQSLSLDTKGLSRLIHNQH</sequence>
<name>A0AAV2IIT5_LYMST</name>
<feature type="domain" description="Aminoglycoside phosphotransferase" evidence="6">
    <location>
        <begin position="33"/>
        <end position="270"/>
    </location>
</feature>
<keyword evidence="3" id="KW-0547">Nucleotide-binding</keyword>
<evidence type="ECO:0000256" key="1">
    <source>
        <dbReference type="ARBA" id="ARBA00010165"/>
    </source>
</evidence>
<protein>
    <recommendedName>
        <fullName evidence="6">Aminoglycoside phosphotransferase domain-containing protein</fullName>
    </recommendedName>
</protein>
<keyword evidence="2" id="KW-0808">Transferase</keyword>
<dbReference type="InterPro" id="IPR011009">
    <property type="entry name" value="Kinase-like_dom_sf"/>
</dbReference>
<evidence type="ECO:0000313" key="7">
    <source>
        <dbReference type="EMBL" id="CAL1544672.1"/>
    </source>
</evidence>
<evidence type="ECO:0000256" key="5">
    <source>
        <dbReference type="ARBA" id="ARBA00022840"/>
    </source>
</evidence>
<dbReference type="SUPFAM" id="SSF56112">
    <property type="entry name" value="Protein kinase-like (PK-like)"/>
    <property type="match status" value="1"/>
</dbReference>
<evidence type="ECO:0000313" key="8">
    <source>
        <dbReference type="Proteomes" id="UP001497497"/>
    </source>
</evidence>
<dbReference type="PANTHER" id="PTHR34273:SF2">
    <property type="entry name" value="METHYLTHIORIBOSE KINASE"/>
    <property type="match status" value="1"/>
</dbReference>
<dbReference type="Gene3D" id="3.30.200.20">
    <property type="entry name" value="Phosphorylase Kinase, domain 1"/>
    <property type="match status" value="1"/>
</dbReference>
<proteinExistence type="inferred from homology"/>
<comment type="similarity">
    <text evidence="1">Belongs to the methylthioribose kinase family.</text>
</comment>
<keyword evidence="5" id="KW-0067">ATP-binding</keyword>
<organism evidence="7 8">
    <name type="scientific">Lymnaea stagnalis</name>
    <name type="common">Great pond snail</name>
    <name type="synonym">Helix stagnalis</name>
    <dbReference type="NCBI Taxonomy" id="6523"/>
    <lineage>
        <taxon>Eukaryota</taxon>
        <taxon>Metazoa</taxon>
        <taxon>Spiralia</taxon>
        <taxon>Lophotrochozoa</taxon>
        <taxon>Mollusca</taxon>
        <taxon>Gastropoda</taxon>
        <taxon>Heterobranchia</taxon>
        <taxon>Euthyneura</taxon>
        <taxon>Panpulmonata</taxon>
        <taxon>Hygrophila</taxon>
        <taxon>Lymnaeoidea</taxon>
        <taxon>Lymnaeidae</taxon>
        <taxon>Lymnaea</taxon>
    </lineage>
</organism>
<gene>
    <name evidence="7" type="ORF">GSLYS_00018166001</name>
</gene>
<evidence type="ECO:0000256" key="3">
    <source>
        <dbReference type="ARBA" id="ARBA00022741"/>
    </source>
</evidence>
<dbReference type="Gene3D" id="3.90.1200.10">
    <property type="match status" value="1"/>
</dbReference>
<accession>A0AAV2IIT5</accession>
<dbReference type="GO" id="GO:0016301">
    <property type="term" value="F:kinase activity"/>
    <property type="evidence" value="ECO:0007669"/>
    <property type="project" value="UniProtKB-KW"/>
</dbReference>
<evidence type="ECO:0000259" key="6">
    <source>
        <dbReference type="Pfam" id="PF01636"/>
    </source>
</evidence>
<dbReference type="PANTHER" id="PTHR34273">
    <property type="entry name" value="METHYLTHIORIBOSE KINASE"/>
    <property type="match status" value="1"/>
</dbReference>
<comment type="caution">
    <text evidence="7">The sequence shown here is derived from an EMBL/GenBank/DDBJ whole genome shotgun (WGS) entry which is preliminary data.</text>
</comment>
<evidence type="ECO:0000256" key="2">
    <source>
        <dbReference type="ARBA" id="ARBA00022679"/>
    </source>
</evidence>
<dbReference type="EMBL" id="CAXITT010000637">
    <property type="protein sequence ID" value="CAL1544672.1"/>
    <property type="molecule type" value="Genomic_DNA"/>
</dbReference>
<evidence type="ECO:0000256" key="4">
    <source>
        <dbReference type="ARBA" id="ARBA00022777"/>
    </source>
</evidence>
<dbReference type="GO" id="GO:0005524">
    <property type="term" value="F:ATP binding"/>
    <property type="evidence" value="ECO:0007669"/>
    <property type="project" value="UniProtKB-KW"/>
</dbReference>